<keyword evidence="2" id="KW-1185">Reference proteome</keyword>
<name>A0A5B7HEL4_PORTR</name>
<accession>A0A5B7HEL4</accession>
<dbReference type="AlphaFoldDB" id="A0A5B7HEL4"/>
<gene>
    <name evidence="1" type="ORF">E2C01_062245</name>
</gene>
<evidence type="ECO:0000313" key="2">
    <source>
        <dbReference type="Proteomes" id="UP000324222"/>
    </source>
</evidence>
<reference evidence="1 2" key="1">
    <citation type="submission" date="2019-05" db="EMBL/GenBank/DDBJ databases">
        <title>Another draft genome of Portunus trituberculatus and its Hox gene families provides insights of decapod evolution.</title>
        <authorList>
            <person name="Jeong J.-H."/>
            <person name="Song I."/>
            <person name="Kim S."/>
            <person name="Choi T."/>
            <person name="Kim D."/>
            <person name="Ryu S."/>
            <person name="Kim W."/>
        </authorList>
    </citation>
    <scope>NUCLEOTIDE SEQUENCE [LARGE SCALE GENOMIC DNA]</scope>
    <source>
        <tissue evidence="1">Muscle</tissue>
    </source>
</reference>
<proteinExistence type="predicted"/>
<organism evidence="1 2">
    <name type="scientific">Portunus trituberculatus</name>
    <name type="common">Swimming crab</name>
    <name type="synonym">Neptunus trituberculatus</name>
    <dbReference type="NCBI Taxonomy" id="210409"/>
    <lineage>
        <taxon>Eukaryota</taxon>
        <taxon>Metazoa</taxon>
        <taxon>Ecdysozoa</taxon>
        <taxon>Arthropoda</taxon>
        <taxon>Crustacea</taxon>
        <taxon>Multicrustacea</taxon>
        <taxon>Malacostraca</taxon>
        <taxon>Eumalacostraca</taxon>
        <taxon>Eucarida</taxon>
        <taxon>Decapoda</taxon>
        <taxon>Pleocyemata</taxon>
        <taxon>Brachyura</taxon>
        <taxon>Eubrachyura</taxon>
        <taxon>Portunoidea</taxon>
        <taxon>Portunidae</taxon>
        <taxon>Portuninae</taxon>
        <taxon>Portunus</taxon>
    </lineage>
</organism>
<dbReference type="Proteomes" id="UP000324222">
    <property type="component" value="Unassembled WGS sequence"/>
</dbReference>
<dbReference type="EMBL" id="VSRR010027193">
    <property type="protein sequence ID" value="MPC68055.1"/>
    <property type="molecule type" value="Genomic_DNA"/>
</dbReference>
<comment type="caution">
    <text evidence="1">The sequence shown here is derived from an EMBL/GenBank/DDBJ whole genome shotgun (WGS) entry which is preliminary data.</text>
</comment>
<evidence type="ECO:0000313" key="1">
    <source>
        <dbReference type="EMBL" id="MPC68055.1"/>
    </source>
</evidence>
<protein>
    <submittedName>
        <fullName evidence="1">Uncharacterized protein</fullName>
    </submittedName>
</protein>
<sequence length="164" mass="17700">MQSVAEKPVSVLLPILSSVCVASYLTKARLLCSFDWLNPLNLHLLHLPHLVHPFHLPHLVHPQSSPVISACPIHPPNHHQPLSSSSTLTVPSTSSNLTSISSSSSSSSFSIHTPFLITISAIDSSDPPSYPPANTLLLPLPPSLPSTLFLLHLPSPSLHSHYHH</sequence>